<feature type="region of interest" description="Disordered" evidence="1">
    <location>
        <begin position="168"/>
        <end position="191"/>
    </location>
</feature>
<organism evidence="3 4">
    <name type="scientific">Paracoccus alcaliphilus</name>
    <dbReference type="NCBI Taxonomy" id="34002"/>
    <lineage>
        <taxon>Bacteria</taxon>
        <taxon>Pseudomonadati</taxon>
        <taxon>Pseudomonadota</taxon>
        <taxon>Alphaproteobacteria</taxon>
        <taxon>Rhodobacterales</taxon>
        <taxon>Paracoccaceae</taxon>
        <taxon>Paracoccus</taxon>
    </lineage>
</organism>
<dbReference type="GO" id="GO:0015074">
    <property type="term" value="P:DNA integration"/>
    <property type="evidence" value="ECO:0007669"/>
    <property type="project" value="InterPro"/>
</dbReference>
<dbReference type="SUPFAM" id="SSF53098">
    <property type="entry name" value="Ribonuclease H-like"/>
    <property type="match status" value="2"/>
</dbReference>
<dbReference type="Gene3D" id="3.30.420.10">
    <property type="entry name" value="Ribonuclease H-like superfamily/Ribonuclease H"/>
    <property type="match status" value="1"/>
</dbReference>
<dbReference type="EMBL" id="FODE01000028">
    <property type="protein sequence ID" value="SEO00725.1"/>
    <property type="molecule type" value="Genomic_DNA"/>
</dbReference>
<dbReference type="PANTHER" id="PTHR46889">
    <property type="entry name" value="TRANSPOSASE INSF FOR INSERTION SEQUENCE IS3B-RELATED"/>
    <property type="match status" value="1"/>
</dbReference>
<dbReference type="InterPro" id="IPR036397">
    <property type="entry name" value="RNaseH_sf"/>
</dbReference>
<dbReference type="STRING" id="34002.SAMN04489859_102813"/>
<evidence type="ECO:0000313" key="3">
    <source>
        <dbReference type="EMBL" id="SEO00725.1"/>
    </source>
</evidence>
<protein>
    <submittedName>
        <fullName evidence="3">Integrase core domain-containing protein</fullName>
    </submittedName>
</protein>
<proteinExistence type="predicted"/>
<dbReference type="GO" id="GO:0003676">
    <property type="term" value="F:nucleic acid binding"/>
    <property type="evidence" value="ECO:0007669"/>
    <property type="project" value="InterPro"/>
</dbReference>
<reference evidence="3 4" key="1">
    <citation type="submission" date="2016-10" db="EMBL/GenBank/DDBJ databases">
        <authorList>
            <person name="de Groot N.N."/>
        </authorList>
    </citation>
    <scope>NUCLEOTIDE SEQUENCE [LARGE SCALE GENOMIC DNA]</scope>
    <source>
        <strain evidence="3 4">DSM 8512</strain>
    </source>
</reference>
<feature type="domain" description="Integrase catalytic" evidence="2">
    <location>
        <begin position="1"/>
        <end position="140"/>
    </location>
</feature>
<dbReference type="PANTHER" id="PTHR46889:SF4">
    <property type="entry name" value="TRANSPOSASE INSO FOR INSERTION SEQUENCE ELEMENT IS911B-RELATED"/>
    <property type="match status" value="1"/>
</dbReference>
<dbReference type="InterPro" id="IPR001584">
    <property type="entry name" value="Integrase_cat-core"/>
</dbReference>
<accession>A0A1H8L6K4</accession>
<dbReference type="Pfam" id="PF13683">
    <property type="entry name" value="rve_3"/>
    <property type="match status" value="1"/>
</dbReference>
<dbReference type="InterPro" id="IPR050900">
    <property type="entry name" value="Transposase_IS3/IS150/IS904"/>
</dbReference>
<keyword evidence="4" id="KW-1185">Reference proteome</keyword>
<evidence type="ECO:0000259" key="2">
    <source>
        <dbReference type="PROSITE" id="PS50994"/>
    </source>
</evidence>
<gene>
    <name evidence="3" type="ORF">SAMN04489859_102813</name>
</gene>
<dbReference type="PROSITE" id="PS50994">
    <property type="entry name" value="INTEGRASE"/>
    <property type="match status" value="1"/>
</dbReference>
<name>A0A1H8L6K4_9RHOB</name>
<sequence length="239" mass="27430">MVRLNATLDFDTLMMAVGRRKADALLYHLEQGVPYNTEQSQRLLIGNGIACSMSRADNDCDNSTMESFLLTLKTERTVWTNGQVERMNRTIKETTVKRFHYDDRDQLRRHLQDFIETYNLGRRLKTLKGLTPCEFICKQRTSEPDRFIIDPIHQRPGRNIWMMPASRSRSGATTATPFDLTPRLPTSRRSNRVGPLRCLKVPLPACSTKTGPQITNLMPADSCYDRWTHGKGPVMEAWP</sequence>
<evidence type="ECO:0000313" key="4">
    <source>
        <dbReference type="Proteomes" id="UP000199054"/>
    </source>
</evidence>
<dbReference type="Proteomes" id="UP000199054">
    <property type="component" value="Unassembled WGS sequence"/>
</dbReference>
<evidence type="ECO:0000256" key="1">
    <source>
        <dbReference type="SAM" id="MobiDB-lite"/>
    </source>
</evidence>
<dbReference type="InterPro" id="IPR012337">
    <property type="entry name" value="RNaseH-like_sf"/>
</dbReference>
<dbReference type="AlphaFoldDB" id="A0A1H8L6K4"/>